<protein>
    <submittedName>
        <fullName evidence="5">Lipopolysaccharide biosynthesis protein RfbH</fullName>
    </submittedName>
</protein>
<dbReference type="InterPro" id="IPR000653">
    <property type="entry name" value="DegT/StrS_aminotransferase"/>
</dbReference>
<dbReference type="STRING" id="1121324.CLIT_2c02310"/>
<sequence length="461" mass="52140">MGNRDKSEIIKHEIFDKVKEFLEEKSKSQEFIPGKTNLQYAGAVYDHNEINAMLESILDGWFGLSKKALEFEKALAQYLGVGEVILTNSGSSANLLSISALTSKRLGKSHLQKGDEIIIAATGFPSTLNPIIQNGLVPVFVDCEPVTYNLDADKIEAAISEKTRGIMIAHTLGFPADMEKIMDIANRHDLFVVEDACDALGSSINGKPVGTFGTAGTFSFYVAHQMTTGEGGAIVTNDKNLARIIRSFRDWGRACVCQPCKVFMNPNFNCPARFNHHSKILNAANSISSGSMIDEYDRRYTYIEIGYNLKPLEFQAAMGIEQLKRLPDLITSRQSNFNKLYKYFEKWKDYFILPKRGNEKYDICWFGFPLTLRDNAPFKRIDLIEFLKDNMIETRLLFAGNFLKQPAYADIECRIFGDIVNSNTAMDKTFFFGTYKGITDEMMDYIFNTVDKFMRNICEIK</sequence>
<accession>A0A069RKJ2</accession>
<evidence type="ECO:0000256" key="2">
    <source>
        <dbReference type="ARBA" id="ARBA00022898"/>
    </source>
</evidence>
<dbReference type="EMBL" id="JJMM01000002">
    <property type="protein sequence ID" value="KDR96625.1"/>
    <property type="molecule type" value="Genomic_DNA"/>
</dbReference>
<proteinExistence type="inferred from homology"/>
<keyword evidence="6" id="KW-1185">Reference proteome</keyword>
<gene>
    <name evidence="5" type="primary">rfbH</name>
    <name evidence="5" type="ORF">CLIT_2c02310</name>
</gene>
<dbReference type="CDD" id="cd00616">
    <property type="entry name" value="AHBA_syn"/>
    <property type="match status" value="1"/>
</dbReference>
<evidence type="ECO:0000256" key="1">
    <source>
        <dbReference type="ARBA" id="ARBA00001933"/>
    </source>
</evidence>
<dbReference type="Gene3D" id="3.90.1150.10">
    <property type="entry name" value="Aspartate Aminotransferase, domain 1"/>
    <property type="match status" value="1"/>
</dbReference>
<dbReference type="InterPro" id="IPR015421">
    <property type="entry name" value="PyrdxlP-dep_Trfase_major"/>
</dbReference>
<evidence type="ECO:0000313" key="5">
    <source>
        <dbReference type="EMBL" id="KDR96625.1"/>
    </source>
</evidence>
<dbReference type="GO" id="GO:0000271">
    <property type="term" value="P:polysaccharide biosynthetic process"/>
    <property type="evidence" value="ECO:0007669"/>
    <property type="project" value="TreeGrafter"/>
</dbReference>
<dbReference type="GO" id="GO:0008483">
    <property type="term" value="F:transaminase activity"/>
    <property type="evidence" value="ECO:0007669"/>
    <property type="project" value="TreeGrafter"/>
</dbReference>
<dbReference type="RefSeq" id="WP_038261138.1">
    <property type="nucleotide sequence ID" value="NZ_FSRH01000001.1"/>
</dbReference>
<dbReference type="eggNOG" id="COG0399">
    <property type="taxonomic scope" value="Bacteria"/>
</dbReference>
<dbReference type="OrthoDB" id="9810913at2"/>
<comment type="caution">
    <text evidence="5">The sequence shown here is derived from an EMBL/GenBank/DDBJ whole genome shotgun (WGS) entry which is preliminary data.</text>
</comment>
<reference evidence="5 6" key="1">
    <citation type="submission" date="2014-03" db="EMBL/GenBank/DDBJ databases">
        <title>Genome sequence of Clostridium litorale W6, DSM 5388.</title>
        <authorList>
            <person name="Poehlein A."/>
            <person name="Jagirdar A."/>
            <person name="Khonsari B."/>
            <person name="Chibani C.M."/>
            <person name="Gutierrez Gutierrez D.A."/>
            <person name="Davydova E."/>
            <person name="Alghaithi H.S."/>
            <person name="Nair K.P."/>
            <person name="Dhamotharan K."/>
            <person name="Chandran L."/>
            <person name="G W."/>
            <person name="Daniel R."/>
        </authorList>
    </citation>
    <scope>NUCLEOTIDE SEQUENCE [LARGE SCALE GENOMIC DNA]</scope>
    <source>
        <strain evidence="5 6">W6</strain>
    </source>
</reference>
<dbReference type="PANTHER" id="PTHR30244">
    <property type="entry name" value="TRANSAMINASE"/>
    <property type="match status" value="1"/>
</dbReference>
<organism evidence="5 6">
    <name type="scientific">Peptoclostridium litorale DSM 5388</name>
    <dbReference type="NCBI Taxonomy" id="1121324"/>
    <lineage>
        <taxon>Bacteria</taxon>
        <taxon>Bacillati</taxon>
        <taxon>Bacillota</taxon>
        <taxon>Clostridia</taxon>
        <taxon>Peptostreptococcales</taxon>
        <taxon>Peptoclostridiaceae</taxon>
        <taxon>Peptoclostridium</taxon>
    </lineage>
</organism>
<dbReference type="AlphaFoldDB" id="A0A069RKJ2"/>
<evidence type="ECO:0000313" key="6">
    <source>
        <dbReference type="Proteomes" id="UP000027946"/>
    </source>
</evidence>
<keyword evidence="2 4" id="KW-0663">Pyridoxal phosphate</keyword>
<evidence type="ECO:0000256" key="4">
    <source>
        <dbReference type="RuleBase" id="RU004508"/>
    </source>
</evidence>
<dbReference type="PANTHER" id="PTHR30244:SF34">
    <property type="entry name" value="DTDP-4-AMINO-4,6-DIDEOXYGALACTOSE TRANSAMINASE"/>
    <property type="match status" value="1"/>
</dbReference>
<dbReference type="NCBIfam" id="NF011936">
    <property type="entry name" value="PRK15407.1"/>
    <property type="match status" value="1"/>
</dbReference>
<comment type="cofactor">
    <cofactor evidence="1">
        <name>pyridoxal 5'-phosphate</name>
        <dbReference type="ChEBI" id="CHEBI:597326"/>
    </cofactor>
</comment>
<dbReference type="InterPro" id="IPR015424">
    <property type="entry name" value="PyrdxlP-dep_Trfase"/>
</dbReference>
<comment type="similarity">
    <text evidence="3 4">Belongs to the DegT/DnrJ/EryC1 family.</text>
</comment>
<dbReference type="FunFam" id="3.40.640.10:FF:000079">
    <property type="entry name" value="LPS biosynthesis protein"/>
    <property type="match status" value="1"/>
</dbReference>
<evidence type="ECO:0000256" key="3">
    <source>
        <dbReference type="ARBA" id="ARBA00037999"/>
    </source>
</evidence>
<dbReference type="Proteomes" id="UP000027946">
    <property type="component" value="Unassembled WGS sequence"/>
</dbReference>
<dbReference type="InterPro" id="IPR015422">
    <property type="entry name" value="PyrdxlP-dep_Trfase_small"/>
</dbReference>
<dbReference type="Pfam" id="PF01041">
    <property type="entry name" value="DegT_DnrJ_EryC1"/>
    <property type="match status" value="2"/>
</dbReference>
<name>A0A069RKJ2_PEPLI</name>
<dbReference type="GO" id="GO:0030170">
    <property type="term" value="F:pyridoxal phosphate binding"/>
    <property type="evidence" value="ECO:0007669"/>
    <property type="project" value="TreeGrafter"/>
</dbReference>
<dbReference type="SUPFAM" id="SSF53383">
    <property type="entry name" value="PLP-dependent transferases"/>
    <property type="match status" value="1"/>
</dbReference>
<dbReference type="Gene3D" id="3.40.640.10">
    <property type="entry name" value="Type I PLP-dependent aspartate aminotransferase-like (Major domain)"/>
    <property type="match status" value="1"/>
</dbReference>